<dbReference type="AlphaFoldDB" id="A0AAN4ZRL5"/>
<dbReference type="SUPFAM" id="SSF100950">
    <property type="entry name" value="NagB/RpiA/CoA transferase-like"/>
    <property type="match status" value="1"/>
</dbReference>
<dbReference type="RefSeq" id="WP_202584546.1">
    <property type="nucleotide sequence ID" value="NZ_BKBO01000064.1"/>
</dbReference>
<dbReference type="GO" id="GO:0030246">
    <property type="term" value="F:carbohydrate binding"/>
    <property type="evidence" value="ECO:0007669"/>
    <property type="project" value="InterPro"/>
</dbReference>
<keyword evidence="3" id="KW-0238">DNA-binding</keyword>
<dbReference type="Proteomes" id="UP000886597">
    <property type="component" value="Unassembled WGS sequence"/>
</dbReference>
<dbReference type="Gene3D" id="3.40.50.1360">
    <property type="match status" value="1"/>
</dbReference>
<dbReference type="InterPro" id="IPR007324">
    <property type="entry name" value="Sugar-bd_dom_put"/>
</dbReference>
<dbReference type="PANTHER" id="PTHR34294">
    <property type="entry name" value="TRANSCRIPTIONAL REGULATOR-RELATED"/>
    <property type="match status" value="1"/>
</dbReference>
<sequence length="316" mass="34890">MAQQDEKARLKQALTVAKLYYEENLGQAAIAERLQISRPTISRFLQVAKEAGLVKIKVENPFVDFQALAAVLSEKYAMDIQVVPDQYQEQKTMLDRLGAYAAARLTQIVQPTDVIGIGWGKTIHAVTSHLEKQEITGVQTVQLKGSFSFGFEKTYAYESLNELAAAFNAQAQYLPLPTFFDNQTTKDLVEQDQFIKSILELGKQANIALFTVGSVRKDALLFNLGYLDEKQKASLREKAVGDVVSRFIDCKGQLVNQELDSRTVGIELAELKKKEHSILVAGGAKKTAAVHAVLKAGYANQGIFDAVLAQNLMDCD</sequence>
<dbReference type="Proteomes" id="UP000886607">
    <property type="component" value="Unassembled WGS sequence"/>
</dbReference>
<gene>
    <name evidence="6" type="ORF">TK11N_24190</name>
    <name evidence="7" type="ORF">TK2N_24250</name>
</gene>
<dbReference type="EMBL" id="BKBO01000064">
    <property type="protein sequence ID" value="GEQ50567.1"/>
    <property type="molecule type" value="Genomic_DNA"/>
</dbReference>
<reference evidence="7" key="2">
    <citation type="journal article" date="2020" name="Int. Dairy J.">
        <title>Lactic acid bacterial diversity in Brie cheese focusing on salt concentration and pH of isolation medium and characterisation of halophilic and alkaliphilic lactic acid bacterial isolates.</title>
        <authorList>
            <person name="Unno R."/>
            <person name="Matsutani M."/>
            <person name="Suzuki T."/>
            <person name="Kodama K."/>
            <person name="Matsushita H."/>
            <person name="Yamasato K."/>
            <person name="Koizumi Y."/>
            <person name="Ishikawa M."/>
        </authorList>
    </citation>
    <scope>NUCLEOTIDE SEQUENCE</scope>
    <source>
        <strain evidence="7">7C1</strain>
        <strain evidence="6">8C4</strain>
    </source>
</reference>
<reference evidence="7" key="1">
    <citation type="submission" date="2019-08" db="EMBL/GenBank/DDBJ databases">
        <authorList>
            <person name="Ishikawa M."/>
            <person name="Suzuki T."/>
            <person name="Matsutani M."/>
        </authorList>
    </citation>
    <scope>NUCLEOTIDE SEQUENCE</scope>
    <source>
        <strain evidence="7">7C1</strain>
        <strain evidence="6">8C4</strain>
    </source>
</reference>
<accession>A0AAN4ZRL5</accession>
<dbReference type="PANTHER" id="PTHR34294:SF1">
    <property type="entry name" value="TRANSCRIPTIONAL REGULATOR LSRR"/>
    <property type="match status" value="1"/>
</dbReference>
<evidence type="ECO:0000256" key="3">
    <source>
        <dbReference type="ARBA" id="ARBA00023125"/>
    </source>
</evidence>
<evidence type="ECO:0000313" key="9">
    <source>
        <dbReference type="Proteomes" id="UP000886607"/>
    </source>
</evidence>
<dbReference type="InterPro" id="IPR037171">
    <property type="entry name" value="NagB/RpiA_transferase-like"/>
</dbReference>
<dbReference type="InterPro" id="IPR051054">
    <property type="entry name" value="SorC_transcr_regulators"/>
</dbReference>
<dbReference type="EMBL" id="BKBQ01000064">
    <property type="protein sequence ID" value="GEQ55581.1"/>
    <property type="molecule type" value="Genomic_DNA"/>
</dbReference>
<proteinExistence type="inferred from homology"/>
<evidence type="ECO:0000256" key="4">
    <source>
        <dbReference type="ARBA" id="ARBA00023163"/>
    </source>
</evidence>
<dbReference type="GO" id="GO:0003677">
    <property type="term" value="F:DNA binding"/>
    <property type="evidence" value="ECO:0007669"/>
    <property type="project" value="UniProtKB-KW"/>
</dbReference>
<keyword evidence="4" id="KW-0804">Transcription</keyword>
<name>A0AAN4ZRL5_9ENTE</name>
<evidence type="ECO:0000256" key="1">
    <source>
        <dbReference type="ARBA" id="ARBA00010466"/>
    </source>
</evidence>
<evidence type="ECO:0000256" key="2">
    <source>
        <dbReference type="ARBA" id="ARBA00023015"/>
    </source>
</evidence>
<feature type="domain" description="Sugar-binding" evidence="5">
    <location>
        <begin position="65"/>
        <end position="313"/>
    </location>
</feature>
<evidence type="ECO:0000313" key="6">
    <source>
        <dbReference type="EMBL" id="GEQ50567.1"/>
    </source>
</evidence>
<evidence type="ECO:0000259" key="5">
    <source>
        <dbReference type="Pfam" id="PF04198"/>
    </source>
</evidence>
<dbReference type="Gene3D" id="1.10.10.60">
    <property type="entry name" value="Homeodomain-like"/>
    <property type="match status" value="1"/>
</dbReference>
<evidence type="ECO:0000313" key="8">
    <source>
        <dbReference type="Proteomes" id="UP000886597"/>
    </source>
</evidence>
<keyword evidence="2" id="KW-0805">Transcription regulation</keyword>
<protein>
    <submittedName>
        <fullName evidence="7">Deoxyribonucleoside regulator</fullName>
    </submittedName>
</protein>
<keyword evidence="9" id="KW-1185">Reference proteome</keyword>
<organism evidence="7 8">
    <name type="scientific">Tetragenococcus koreensis</name>
    <dbReference type="NCBI Taxonomy" id="290335"/>
    <lineage>
        <taxon>Bacteria</taxon>
        <taxon>Bacillati</taxon>
        <taxon>Bacillota</taxon>
        <taxon>Bacilli</taxon>
        <taxon>Lactobacillales</taxon>
        <taxon>Enterococcaceae</taxon>
        <taxon>Tetragenococcus</taxon>
    </lineage>
</organism>
<comment type="similarity">
    <text evidence="1">Belongs to the SorC transcriptional regulatory family.</text>
</comment>
<dbReference type="Pfam" id="PF04198">
    <property type="entry name" value="Sugar-bind"/>
    <property type="match status" value="1"/>
</dbReference>
<comment type="caution">
    <text evidence="7">The sequence shown here is derived from an EMBL/GenBank/DDBJ whole genome shotgun (WGS) entry which is preliminary data.</text>
</comment>
<evidence type="ECO:0000313" key="7">
    <source>
        <dbReference type="EMBL" id="GEQ55581.1"/>
    </source>
</evidence>